<keyword evidence="5" id="KW-0479">Metal-binding</keyword>
<comment type="pathway">
    <text evidence="2">Protein modification; protein sumoylation.</text>
</comment>
<dbReference type="Proteomes" id="UP000314983">
    <property type="component" value="Chromosome 7"/>
</dbReference>
<evidence type="ECO:0000256" key="2">
    <source>
        <dbReference type="ARBA" id="ARBA00004718"/>
    </source>
</evidence>
<reference evidence="14" key="5">
    <citation type="submission" date="2025-09" db="UniProtKB">
        <authorList>
            <consortium name="Ensembl"/>
        </authorList>
    </citation>
    <scope>IDENTIFICATION</scope>
</reference>
<dbReference type="InterPro" id="IPR023321">
    <property type="entry name" value="PINIT"/>
</dbReference>
<dbReference type="GO" id="GO:0003712">
    <property type="term" value="F:transcription coregulator activity"/>
    <property type="evidence" value="ECO:0007669"/>
    <property type="project" value="TreeGrafter"/>
</dbReference>
<dbReference type="SMART" id="SM00513">
    <property type="entry name" value="SAP"/>
    <property type="match status" value="1"/>
</dbReference>
<keyword evidence="15" id="KW-1185">Reference proteome</keyword>
<dbReference type="PROSITE" id="PS51466">
    <property type="entry name" value="PINIT"/>
    <property type="match status" value="1"/>
</dbReference>
<evidence type="ECO:0000313" key="14">
    <source>
        <dbReference type="Ensembl" id="ENSEEEP00000034861.2"/>
    </source>
</evidence>
<keyword evidence="9" id="KW-0539">Nucleus</keyword>
<dbReference type="Gene3D" id="1.10.720.30">
    <property type="entry name" value="SAP domain"/>
    <property type="match status" value="1"/>
</dbReference>
<evidence type="ECO:0000259" key="12">
    <source>
        <dbReference type="PROSITE" id="PS51044"/>
    </source>
</evidence>
<dbReference type="PROSITE" id="PS51044">
    <property type="entry name" value="ZF_SP_RING"/>
    <property type="match status" value="1"/>
</dbReference>
<protein>
    <submittedName>
        <fullName evidence="14">Protein inhibitor of activated STAT, 4b</fullName>
    </submittedName>
</protein>
<gene>
    <name evidence="14" type="primary">pias4b</name>
</gene>
<dbReference type="Pfam" id="PF02037">
    <property type="entry name" value="SAP"/>
    <property type="match status" value="1"/>
</dbReference>
<evidence type="ECO:0000256" key="3">
    <source>
        <dbReference type="ARBA" id="ARBA00005383"/>
    </source>
</evidence>
<keyword evidence="8" id="KW-0862">Zinc</keyword>
<reference evidence="14" key="3">
    <citation type="submission" date="2020-05" db="EMBL/GenBank/DDBJ databases">
        <title>Electrophorus electricus (electric eel) genome, fEleEle1, primary haplotype.</title>
        <authorList>
            <person name="Myers G."/>
            <person name="Meyer A."/>
            <person name="Fedrigo O."/>
            <person name="Formenti G."/>
            <person name="Rhie A."/>
            <person name="Tracey A."/>
            <person name="Sims Y."/>
            <person name="Jarvis E.D."/>
        </authorList>
    </citation>
    <scope>NUCLEOTIDE SEQUENCE [LARGE SCALE GENOMIC DNA]</scope>
</reference>
<evidence type="ECO:0000256" key="4">
    <source>
        <dbReference type="ARBA" id="ARBA00022679"/>
    </source>
</evidence>
<reference evidence="15" key="1">
    <citation type="journal article" date="2014" name="Science">
        <title>Nonhuman genetics. Genomic basis for the convergent evolution of electric organs.</title>
        <authorList>
            <person name="Gallant J.R."/>
            <person name="Traeger L.L."/>
            <person name="Volkening J.D."/>
            <person name="Moffett H."/>
            <person name="Chen P.H."/>
            <person name="Novina C.D."/>
            <person name="Phillips G.N.Jr."/>
            <person name="Anand R."/>
            <person name="Wells G.B."/>
            <person name="Pinch M."/>
            <person name="Guth R."/>
            <person name="Unguez G.A."/>
            <person name="Albert J.S."/>
            <person name="Zakon H.H."/>
            <person name="Samanta M.P."/>
            <person name="Sussman M.R."/>
        </authorList>
    </citation>
    <scope>NUCLEOTIDE SEQUENCE [LARGE SCALE GENOMIC DNA]</scope>
</reference>
<evidence type="ECO:0000256" key="8">
    <source>
        <dbReference type="ARBA" id="ARBA00022833"/>
    </source>
</evidence>
<dbReference type="AlphaFoldDB" id="A0A4W4GA70"/>
<feature type="domain" description="SP-RING-type" evidence="12">
    <location>
        <begin position="270"/>
        <end position="351"/>
    </location>
</feature>
<feature type="domain" description="SAP" evidence="11">
    <location>
        <begin position="8"/>
        <end position="42"/>
    </location>
</feature>
<dbReference type="GO" id="GO:0016925">
    <property type="term" value="P:protein sumoylation"/>
    <property type="evidence" value="ECO:0007669"/>
    <property type="project" value="UniProtKB-UniPathway"/>
</dbReference>
<evidence type="ECO:0000259" key="13">
    <source>
        <dbReference type="PROSITE" id="PS51466"/>
    </source>
</evidence>
<dbReference type="GO" id="GO:0006357">
    <property type="term" value="P:regulation of transcription by RNA polymerase II"/>
    <property type="evidence" value="ECO:0007669"/>
    <property type="project" value="TreeGrafter"/>
</dbReference>
<comment type="similarity">
    <text evidence="3">Belongs to the PIAS family.</text>
</comment>
<dbReference type="UniPathway" id="UPA00886"/>
<accession>A0A4W4GA70</accession>
<dbReference type="GO" id="GO:0061665">
    <property type="term" value="F:SUMO ligase activity"/>
    <property type="evidence" value="ECO:0007669"/>
    <property type="project" value="TreeGrafter"/>
</dbReference>
<dbReference type="GO" id="GO:0008270">
    <property type="term" value="F:zinc ion binding"/>
    <property type="evidence" value="ECO:0007669"/>
    <property type="project" value="UniProtKB-KW"/>
</dbReference>
<comment type="subcellular location">
    <subcellularLocation>
        <location evidence="1">Nucleus</location>
    </subcellularLocation>
</comment>
<proteinExistence type="inferred from homology"/>
<name>A0A4W4GA70_ELEEL</name>
<dbReference type="SUPFAM" id="SSF57850">
    <property type="entry name" value="RING/U-box"/>
    <property type="match status" value="1"/>
</dbReference>
<dbReference type="Gene3D" id="3.30.40.10">
    <property type="entry name" value="Zinc/RING finger domain, C3HC4 (zinc finger)"/>
    <property type="match status" value="1"/>
</dbReference>
<evidence type="ECO:0000256" key="9">
    <source>
        <dbReference type="ARBA" id="ARBA00023242"/>
    </source>
</evidence>
<dbReference type="GeneTree" id="ENSGT01030000234539"/>
<sequence>MSAKMHMVQSLRVVELRSLLSTMGKSKTGLKRELVHRATEHLHRECRPELLSTIRELYRLRHSMKDSSSRRSEVVSKPTTDKVIATPTADCHNKPEVLASAVPEMQMIKMPFYHTLETIVPPTSLVPISAGTPQVNSLSFQLTARQRARIKNSQFCYTESIGVEDDQYPPRITVCVNGVYCLEQARYASNKEGVEPSRPCCPINLTPLLNQFTDNHIRVHWHNFGKHYSAAVYLVRVFSSLDLLEKLQTKAVESQESCRQKIWEKLHWDPENEIATTRLQVSLICPLAKMRMSTPCRAQACAHLQCFDAASYLQMNERKPIWSCPVCHKPALFETLQIDSLLSSILQSTEEEVENIEYLSNGSWKALGEGRECCKTSAPSPACISKDVLSVFVSLDHFSTANSPGLLDIVDLTQGSSDDDDSNNV</sequence>
<keyword evidence="7" id="KW-0833">Ubl conjugation pathway</keyword>
<evidence type="ECO:0000256" key="6">
    <source>
        <dbReference type="ARBA" id="ARBA00022771"/>
    </source>
</evidence>
<evidence type="ECO:0000313" key="15">
    <source>
        <dbReference type="Proteomes" id="UP000314983"/>
    </source>
</evidence>
<keyword evidence="4" id="KW-0808">Transferase</keyword>
<evidence type="ECO:0000256" key="1">
    <source>
        <dbReference type="ARBA" id="ARBA00004123"/>
    </source>
</evidence>
<dbReference type="PROSITE" id="PS50800">
    <property type="entry name" value="SAP"/>
    <property type="match status" value="1"/>
</dbReference>
<dbReference type="PANTHER" id="PTHR10782:SF9">
    <property type="entry name" value="E3 SUMO-PROTEIN LIGASE PIAS4"/>
    <property type="match status" value="1"/>
</dbReference>
<dbReference type="GO" id="GO:0000785">
    <property type="term" value="C:chromatin"/>
    <property type="evidence" value="ECO:0007669"/>
    <property type="project" value="TreeGrafter"/>
</dbReference>
<evidence type="ECO:0000256" key="10">
    <source>
        <dbReference type="PROSITE-ProRule" id="PRU00452"/>
    </source>
</evidence>
<dbReference type="InterPro" id="IPR013083">
    <property type="entry name" value="Znf_RING/FYVE/PHD"/>
</dbReference>
<reference evidence="14" key="4">
    <citation type="submission" date="2025-08" db="UniProtKB">
        <authorList>
            <consortium name="Ensembl"/>
        </authorList>
    </citation>
    <scope>IDENTIFICATION</scope>
</reference>
<evidence type="ECO:0000259" key="11">
    <source>
        <dbReference type="PROSITE" id="PS50800"/>
    </source>
</evidence>
<dbReference type="Gene3D" id="2.60.120.780">
    <property type="entry name" value="PINIT domain"/>
    <property type="match status" value="1"/>
</dbReference>
<evidence type="ECO:0000256" key="7">
    <source>
        <dbReference type="ARBA" id="ARBA00022786"/>
    </source>
</evidence>
<reference evidence="15" key="2">
    <citation type="journal article" date="2017" name="Sci. Adv.">
        <title>A tail of two voltages: Proteomic comparison of the three electric organs of the electric eel.</title>
        <authorList>
            <person name="Traeger L.L."/>
            <person name="Sabat G."/>
            <person name="Barrett-Wilt G.A."/>
            <person name="Wells G.B."/>
            <person name="Sussman M.R."/>
        </authorList>
    </citation>
    <scope>NUCLEOTIDE SEQUENCE [LARGE SCALE GENOMIC DNA]</scope>
</reference>
<evidence type="ECO:0000256" key="5">
    <source>
        <dbReference type="ARBA" id="ARBA00022723"/>
    </source>
</evidence>
<organism evidence="14 15">
    <name type="scientific">Electrophorus electricus</name>
    <name type="common">Electric eel</name>
    <name type="synonym">Gymnotus electricus</name>
    <dbReference type="NCBI Taxonomy" id="8005"/>
    <lineage>
        <taxon>Eukaryota</taxon>
        <taxon>Metazoa</taxon>
        <taxon>Chordata</taxon>
        <taxon>Craniata</taxon>
        <taxon>Vertebrata</taxon>
        <taxon>Euteleostomi</taxon>
        <taxon>Actinopterygii</taxon>
        <taxon>Neopterygii</taxon>
        <taxon>Teleostei</taxon>
        <taxon>Ostariophysi</taxon>
        <taxon>Gymnotiformes</taxon>
        <taxon>Gymnotoidei</taxon>
        <taxon>Gymnotidae</taxon>
        <taxon>Electrophorus</taxon>
    </lineage>
</organism>
<dbReference type="InterPro" id="IPR004181">
    <property type="entry name" value="Znf_MIZ"/>
</dbReference>
<feature type="domain" description="PINIT" evidence="13">
    <location>
        <begin position="88"/>
        <end position="238"/>
    </location>
</feature>
<dbReference type="Pfam" id="PF14324">
    <property type="entry name" value="PINIT"/>
    <property type="match status" value="1"/>
</dbReference>
<dbReference type="Pfam" id="PF02891">
    <property type="entry name" value="zf-MIZ"/>
    <property type="match status" value="1"/>
</dbReference>
<dbReference type="GO" id="GO:0005634">
    <property type="term" value="C:nucleus"/>
    <property type="evidence" value="ECO:0007669"/>
    <property type="project" value="UniProtKB-SubCell"/>
</dbReference>
<dbReference type="InterPro" id="IPR036361">
    <property type="entry name" value="SAP_dom_sf"/>
</dbReference>
<dbReference type="PANTHER" id="PTHR10782">
    <property type="entry name" value="ZINC FINGER MIZ DOMAIN-CONTAINING PROTEIN"/>
    <property type="match status" value="1"/>
</dbReference>
<keyword evidence="6 10" id="KW-0863">Zinc-finger</keyword>
<dbReference type="Ensembl" id="ENSEEET00000035268.2">
    <property type="protein sequence ID" value="ENSEEEP00000034861.2"/>
    <property type="gene ID" value="ENSEEEG00000016580.2"/>
</dbReference>
<dbReference type="InterPro" id="IPR038654">
    <property type="entry name" value="PINIT_sf"/>
</dbReference>
<dbReference type="SUPFAM" id="SSF68906">
    <property type="entry name" value="SAP domain"/>
    <property type="match status" value="1"/>
</dbReference>
<dbReference type="InterPro" id="IPR003034">
    <property type="entry name" value="SAP_dom"/>
</dbReference>